<evidence type="ECO:0000256" key="2">
    <source>
        <dbReference type="SAM" id="Phobius"/>
    </source>
</evidence>
<keyword evidence="4" id="KW-1185">Reference proteome</keyword>
<keyword evidence="3" id="KW-0762">Sugar transport</keyword>
<keyword evidence="1" id="KW-0175">Coiled coil</keyword>
<accession>A0A0W7WEB5</accession>
<dbReference type="GO" id="GO:0004713">
    <property type="term" value="F:protein tyrosine kinase activity"/>
    <property type="evidence" value="ECO:0007669"/>
    <property type="project" value="TreeGrafter"/>
</dbReference>
<dbReference type="Proteomes" id="UP000054396">
    <property type="component" value="Unassembled WGS sequence"/>
</dbReference>
<gene>
    <name evidence="3" type="ORF">AVJ23_19875</name>
</gene>
<protein>
    <submittedName>
        <fullName evidence="3">Sugar transporter</fullName>
    </submittedName>
</protein>
<dbReference type="AlphaFoldDB" id="A0A0W7WEB5"/>
<keyword evidence="2" id="KW-0472">Membrane</keyword>
<feature type="transmembrane region" description="Helical" evidence="2">
    <location>
        <begin position="342"/>
        <end position="366"/>
    </location>
</feature>
<proteinExistence type="predicted"/>
<dbReference type="GO" id="GO:0005886">
    <property type="term" value="C:plasma membrane"/>
    <property type="evidence" value="ECO:0007669"/>
    <property type="project" value="TreeGrafter"/>
</dbReference>
<reference evidence="3 4" key="1">
    <citation type="submission" date="2015-12" db="EMBL/GenBank/DDBJ databases">
        <authorList>
            <person name="Shamseldin A."/>
            <person name="Moawad H."/>
            <person name="Abd El-Rahim W.M."/>
            <person name="Sadowsky M.J."/>
        </authorList>
    </citation>
    <scope>NUCLEOTIDE SEQUENCE [LARGE SCALE GENOMIC DNA]</scope>
    <source>
        <strain evidence="3 4">SJ5A-1</strain>
    </source>
</reference>
<evidence type="ECO:0000313" key="3">
    <source>
        <dbReference type="EMBL" id="KUF08992.1"/>
    </source>
</evidence>
<sequence length="370" mass="41768">MRKRHWGLISGLVLLVLAPLVLVAVYLFTVAEDQYASVTGFTVRQEEGGSATDFLGGIDLFAGAGGSSDADILFEFIQSQKIVETIDARLDLREYYAQHWETDKVFSLWPDASIEDLLWYWKRVVRISYDQGAGLIELEVLAFDPEYARALATEIVAESQAMINQLAAAAREDATRYARADLDDALERLKTAREALTAFRTRSQIVDPEADIQSRMGVMNNLQQQLAEALIEYDLLRETSNANDPRVTQVQRRIAVIRERIASERETFASGADDVGALRDDYPSLIAEFESLTVDREYAEETYRAALTALDVARAKADRRSRYLATYVEPTLAESAEYPQRYVLTGLTALFLFLAWSILALVYYSIRDRR</sequence>
<dbReference type="EMBL" id="LPXO01000019">
    <property type="protein sequence ID" value="KUF08992.1"/>
    <property type="molecule type" value="Genomic_DNA"/>
</dbReference>
<dbReference type="PANTHER" id="PTHR32309">
    <property type="entry name" value="TYROSINE-PROTEIN KINASE"/>
    <property type="match status" value="1"/>
</dbReference>
<dbReference type="PANTHER" id="PTHR32309:SF13">
    <property type="entry name" value="FERRIC ENTEROBACTIN TRANSPORT PROTEIN FEPE"/>
    <property type="match status" value="1"/>
</dbReference>
<evidence type="ECO:0000256" key="1">
    <source>
        <dbReference type="SAM" id="Coils"/>
    </source>
</evidence>
<keyword evidence="3" id="KW-0813">Transport</keyword>
<evidence type="ECO:0000313" key="4">
    <source>
        <dbReference type="Proteomes" id="UP000054396"/>
    </source>
</evidence>
<organism evidence="3 4">
    <name type="scientific">Pseudoponticoccus marisrubri</name>
    <dbReference type="NCBI Taxonomy" id="1685382"/>
    <lineage>
        <taxon>Bacteria</taxon>
        <taxon>Pseudomonadati</taxon>
        <taxon>Pseudomonadota</taxon>
        <taxon>Alphaproteobacteria</taxon>
        <taxon>Rhodobacterales</taxon>
        <taxon>Roseobacteraceae</taxon>
        <taxon>Pseudoponticoccus</taxon>
    </lineage>
</organism>
<name>A0A0W7WEB5_9RHOB</name>
<comment type="caution">
    <text evidence="3">The sequence shown here is derived from an EMBL/GenBank/DDBJ whole genome shotgun (WGS) entry which is preliminary data.</text>
</comment>
<dbReference type="STRING" id="1685382.AVJ23_19875"/>
<dbReference type="InterPro" id="IPR050445">
    <property type="entry name" value="Bact_polysacc_biosynth/exp"/>
</dbReference>
<keyword evidence="2" id="KW-0812">Transmembrane</keyword>
<feature type="coiled-coil region" evidence="1">
    <location>
        <begin position="182"/>
        <end position="239"/>
    </location>
</feature>
<keyword evidence="2" id="KW-1133">Transmembrane helix</keyword>
<dbReference type="RefSeq" id="WP_058864024.1">
    <property type="nucleotide sequence ID" value="NZ_LPXO01000019.1"/>
</dbReference>